<sequence length="69" mass="8106">MMTSRGPCHPWLFIEESATKEVEKDFNSVYSRLVLCKTYRLDEDGKVLTPEEVRLVFYILSNFSMIENV</sequence>
<keyword evidence="2" id="KW-1185">Reference proteome</keyword>
<comment type="caution">
    <text evidence="1">The sequence shown here is derived from an EMBL/GenBank/DDBJ whole genome shotgun (WGS) entry which is preliminary data.</text>
</comment>
<proteinExistence type="predicted"/>
<evidence type="ECO:0000313" key="1">
    <source>
        <dbReference type="EMBL" id="KAJ8970026.1"/>
    </source>
</evidence>
<reference evidence="1" key="1">
    <citation type="journal article" date="2023" name="Insect Mol. Biol.">
        <title>Genome sequencing provides insights into the evolution of gene families encoding plant cell wall-degrading enzymes in longhorned beetles.</title>
        <authorList>
            <person name="Shin N.R."/>
            <person name="Okamura Y."/>
            <person name="Kirsch R."/>
            <person name="Pauchet Y."/>
        </authorList>
    </citation>
    <scope>NUCLEOTIDE SEQUENCE</scope>
    <source>
        <strain evidence="1">RBIC_L_NR</strain>
    </source>
</reference>
<organism evidence="1 2">
    <name type="scientific">Rhamnusium bicolor</name>
    <dbReference type="NCBI Taxonomy" id="1586634"/>
    <lineage>
        <taxon>Eukaryota</taxon>
        <taxon>Metazoa</taxon>
        <taxon>Ecdysozoa</taxon>
        <taxon>Arthropoda</taxon>
        <taxon>Hexapoda</taxon>
        <taxon>Insecta</taxon>
        <taxon>Pterygota</taxon>
        <taxon>Neoptera</taxon>
        <taxon>Endopterygota</taxon>
        <taxon>Coleoptera</taxon>
        <taxon>Polyphaga</taxon>
        <taxon>Cucujiformia</taxon>
        <taxon>Chrysomeloidea</taxon>
        <taxon>Cerambycidae</taxon>
        <taxon>Lepturinae</taxon>
        <taxon>Rhagiini</taxon>
        <taxon>Rhamnusium</taxon>
    </lineage>
</organism>
<dbReference type="EMBL" id="JANEYF010000419">
    <property type="protein sequence ID" value="KAJ8970026.1"/>
    <property type="molecule type" value="Genomic_DNA"/>
</dbReference>
<gene>
    <name evidence="1" type="ORF">NQ314_001455</name>
</gene>
<protein>
    <submittedName>
        <fullName evidence="1">Uncharacterized protein</fullName>
    </submittedName>
</protein>
<dbReference type="Proteomes" id="UP001162156">
    <property type="component" value="Unassembled WGS sequence"/>
</dbReference>
<dbReference type="AlphaFoldDB" id="A0AAV8ZVB2"/>
<name>A0AAV8ZVB2_9CUCU</name>
<accession>A0AAV8ZVB2</accession>
<evidence type="ECO:0000313" key="2">
    <source>
        <dbReference type="Proteomes" id="UP001162156"/>
    </source>
</evidence>